<dbReference type="InterPro" id="IPR054712">
    <property type="entry name" value="Cas3-like_dom"/>
</dbReference>
<dbReference type="InterPro" id="IPR014001">
    <property type="entry name" value="Helicase_ATP-bd"/>
</dbReference>
<evidence type="ECO:0000256" key="9">
    <source>
        <dbReference type="ARBA" id="ARBA00023118"/>
    </source>
</evidence>
<keyword evidence="7 12" id="KW-0347">Helicase</keyword>
<dbReference type="SMART" id="SM00487">
    <property type="entry name" value="DEXDc"/>
    <property type="match status" value="1"/>
</dbReference>
<dbReference type="EMBL" id="PVXP01000095">
    <property type="protein sequence ID" value="PRR79757.1"/>
    <property type="molecule type" value="Genomic_DNA"/>
</dbReference>
<dbReference type="SUPFAM" id="SSF109604">
    <property type="entry name" value="HD-domain/PDEase-like"/>
    <property type="match status" value="1"/>
</dbReference>
<evidence type="ECO:0000256" key="2">
    <source>
        <dbReference type="ARBA" id="ARBA00009046"/>
    </source>
</evidence>
<comment type="caution">
    <text evidence="12">The sequence shown here is derived from an EMBL/GenBank/DDBJ whole genome shotgun (WGS) entry which is preliminary data.</text>
</comment>
<dbReference type="PANTHER" id="PTHR47959:SF16">
    <property type="entry name" value="CRISPR-ASSOCIATED NUCLEASE_HELICASE CAS3-RELATED"/>
    <property type="match status" value="1"/>
</dbReference>
<comment type="similarity">
    <text evidence="10">Belongs to the DEAD box helicase family.</text>
</comment>
<dbReference type="RefSeq" id="WP_106010969.1">
    <property type="nucleotide sequence ID" value="NZ_PVXP01000095.1"/>
</dbReference>
<gene>
    <name evidence="12" type="primary">cas3_3</name>
    <name evidence="12" type="ORF">CLLU_34320</name>
</gene>
<dbReference type="NCBIfam" id="TIGR01587">
    <property type="entry name" value="cas3_core"/>
    <property type="match status" value="1"/>
</dbReference>
<evidence type="ECO:0000259" key="11">
    <source>
        <dbReference type="PROSITE" id="PS51643"/>
    </source>
</evidence>
<dbReference type="NCBIfam" id="TIGR01596">
    <property type="entry name" value="cas3_HD"/>
    <property type="match status" value="1"/>
</dbReference>
<dbReference type="SMART" id="SM00490">
    <property type="entry name" value="HELICc"/>
    <property type="match status" value="1"/>
</dbReference>
<keyword evidence="4" id="KW-0479">Metal-binding</keyword>
<evidence type="ECO:0000256" key="10">
    <source>
        <dbReference type="ARBA" id="ARBA00038437"/>
    </source>
</evidence>
<comment type="similarity">
    <text evidence="2">In the central section; belongs to the CRISPR-associated helicase Cas3 family.</text>
</comment>
<dbReference type="GO" id="GO:0004518">
    <property type="term" value="F:nuclease activity"/>
    <property type="evidence" value="ECO:0007669"/>
    <property type="project" value="UniProtKB-KW"/>
</dbReference>
<dbReference type="Gene3D" id="1.10.3210.30">
    <property type="match status" value="1"/>
</dbReference>
<dbReference type="GO" id="GO:0005829">
    <property type="term" value="C:cytosol"/>
    <property type="evidence" value="ECO:0007669"/>
    <property type="project" value="TreeGrafter"/>
</dbReference>
<evidence type="ECO:0000313" key="13">
    <source>
        <dbReference type="Proteomes" id="UP000237798"/>
    </source>
</evidence>
<dbReference type="InterPro" id="IPR006474">
    <property type="entry name" value="Helicase_Cas3_CRISPR-ass_core"/>
</dbReference>
<dbReference type="Gene3D" id="3.40.50.300">
    <property type="entry name" value="P-loop containing nucleotide triphosphate hydrolases"/>
    <property type="match status" value="2"/>
</dbReference>
<dbReference type="GO" id="GO:0051607">
    <property type="term" value="P:defense response to virus"/>
    <property type="evidence" value="ECO:0007669"/>
    <property type="project" value="UniProtKB-KW"/>
</dbReference>
<dbReference type="PROSITE" id="PS51643">
    <property type="entry name" value="HD_CAS3"/>
    <property type="match status" value="1"/>
</dbReference>
<feature type="domain" description="HD Cas3-type" evidence="11">
    <location>
        <begin position="11"/>
        <end position="216"/>
    </location>
</feature>
<evidence type="ECO:0000256" key="7">
    <source>
        <dbReference type="ARBA" id="ARBA00022806"/>
    </source>
</evidence>
<keyword evidence="13" id="KW-1185">Reference proteome</keyword>
<comment type="similarity">
    <text evidence="1">In the N-terminal section; belongs to the CRISPR-associated nuclease Cas3-HD family.</text>
</comment>
<dbReference type="OrthoDB" id="9810236at2"/>
<reference evidence="12 13" key="1">
    <citation type="submission" date="2018-03" db="EMBL/GenBank/DDBJ databases">
        <title>Genome sequence of Clostridium luticellarii DSM 29923.</title>
        <authorList>
            <person name="Poehlein A."/>
            <person name="Daniel R."/>
        </authorList>
    </citation>
    <scope>NUCLEOTIDE SEQUENCE [LARGE SCALE GENOMIC DNA]</scope>
    <source>
        <strain evidence="12 13">DSM 29923</strain>
    </source>
</reference>
<dbReference type="Pfam" id="PF18019">
    <property type="entry name" value="Cas3_HD"/>
    <property type="match status" value="1"/>
</dbReference>
<proteinExistence type="inferred from homology"/>
<keyword evidence="5" id="KW-0547">Nucleotide-binding</keyword>
<dbReference type="InterPro" id="IPR011545">
    <property type="entry name" value="DEAD/DEAH_box_helicase_dom"/>
</dbReference>
<dbReference type="GO" id="GO:0016787">
    <property type="term" value="F:hydrolase activity"/>
    <property type="evidence" value="ECO:0007669"/>
    <property type="project" value="UniProtKB-KW"/>
</dbReference>
<keyword evidence="6 12" id="KW-0378">Hydrolase</keyword>
<keyword evidence="3" id="KW-0540">Nuclease</keyword>
<evidence type="ECO:0000256" key="6">
    <source>
        <dbReference type="ARBA" id="ARBA00022801"/>
    </source>
</evidence>
<protein>
    <submittedName>
        <fullName evidence="12">CRISPR-associated nuclease/helicase Cas3</fullName>
        <ecNumber evidence="12">3.1.-.-</ecNumber>
    </submittedName>
</protein>
<evidence type="ECO:0000256" key="4">
    <source>
        <dbReference type="ARBA" id="ARBA00022723"/>
    </source>
</evidence>
<evidence type="ECO:0000256" key="5">
    <source>
        <dbReference type="ARBA" id="ARBA00022741"/>
    </source>
</evidence>
<evidence type="ECO:0000256" key="8">
    <source>
        <dbReference type="ARBA" id="ARBA00022840"/>
    </source>
</evidence>
<dbReference type="Pfam" id="PF22590">
    <property type="entry name" value="Cas3-like_C_2"/>
    <property type="match status" value="1"/>
</dbReference>
<dbReference type="Pfam" id="PF00270">
    <property type="entry name" value="DEAD"/>
    <property type="match status" value="1"/>
</dbReference>
<organism evidence="12 13">
    <name type="scientific">Clostridium luticellarii</name>
    <dbReference type="NCBI Taxonomy" id="1691940"/>
    <lineage>
        <taxon>Bacteria</taxon>
        <taxon>Bacillati</taxon>
        <taxon>Bacillota</taxon>
        <taxon>Clostridia</taxon>
        <taxon>Eubacteriales</taxon>
        <taxon>Clostridiaceae</taxon>
        <taxon>Clostridium</taxon>
    </lineage>
</organism>
<dbReference type="EC" id="3.1.-.-" evidence="12"/>
<dbReference type="GO" id="GO:0003676">
    <property type="term" value="F:nucleic acid binding"/>
    <property type="evidence" value="ECO:0007669"/>
    <property type="project" value="InterPro"/>
</dbReference>
<dbReference type="Proteomes" id="UP000237798">
    <property type="component" value="Unassembled WGS sequence"/>
</dbReference>
<evidence type="ECO:0000256" key="1">
    <source>
        <dbReference type="ARBA" id="ARBA00006847"/>
    </source>
</evidence>
<evidence type="ECO:0000313" key="12">
    <source>
        <dbReference type="EMBL" id="PRR79757.1"/>
    </source>
</evidence>
<keyword evidence="8" id="KW-0067">ATP-binding</keyword>
<dbReference type="PANTHER" id="PTHR47959">
    <property type="entry name" value="ATP-DEPENDENT RNA HELICASE RHLE-RELATED"/>
    <property type="match status" value="1"/>
</dbReference>
<dbReference type="CDD" id="cd09641">
    <property type="entry name" value="Cas3''_I"/>
    <property type="match status" value="1"/>
</dbReference>
<accession>A0A2T0B7I2</accession>
<keyword evidence="9" id="KW-0051">Antiviral defense</keyword>
<dbReference type="InterPro" id="IPR006483">
    <property type="entry name" value="CRISPR-assoc_Cas3_HD"/>
</dbReference>
<name>A0A2T0B7I2_9CLOT</name>
<dbReference type="InterPro" id="IPR027417">
    <property type="entry name" value="P-loop_NTPase"/>
</dbReference>
<dbReference type="GO" id="GO:0046872">
    <property type="term" value="F:metal ion binding"/>
    <property type="evidence" value="ECO:0007669"/>
    <property type="project" value="UniProtKB-KW"/>
</dbReference>
<dbReference type="AlphaFoldDB" id="A0A2T0B7I2"/>
<dbReference type="SUPFAM" id="SSF52540">
    <property type="entry name" value="P-loop containing nucleoside triphosphate hydrolases"/>
    <property type="match status" value="1"/>
</dbReference>
<evidence type="ECO:0000256" key="3">
    <source>
        <dbReference type="ARBA" id="ARBA00022722"/>
    </source>
</evidence>
<dbReference type="GO" id="GO:0005524">
    <property type="term" value="F:ATP binding"/>
    <property type="evidence" value="ECO:0007669"/>
    <property type="project" value="UniProtKB-KW"/>
</dbReference>
<dbReference type="InterPro" id="IPR038257">
    <property type="entry name" value="CRISPR-assoc_Cas3_HD_sf"/>
</dbReference>
<dbReference type="GO" id="GO:0003724">
    <property type="term" value="F:RNA helicase activity"/>
    <property type="evidence" value="ECO:0007669"/>
    <property type="project" value="TreeGrafter"/>
</dbReference>
<dbReference type="InterPro" id="IPR050079">
    <property type="entry name" value="DEAD_box_RNA_helicase"/>
</dbReference>
<sequence>MVDFVVAKKRKDGATQNLNEHTSAVIKEALKLINNNELGKVCCEIGWEKNKIEDLIFFCAYFHDVGKATYQFKETIEHETKSYHSFYSADLMAKIKSFNLYGINLLMLCVMTHHSIFNQNSKFKSAGNSKELKFEFLDCAKEFFYGYKNAYEKYMNRKCSYTFEYEEIPLKKMGSRIRCIYRCVEGTEEDVGEINYKKLRLVYSYVLGILNLADWIASAKFNETMPKIEFDNLIDKSELCKRLAKSIDIPEFRPKNFQDELSNFKGSVLVEIPTGEGKTEGSFLWGIKNLKGRNGKIIYTLPTQTTSNKLYERAAEVFSNDNTGLVHGASKMFLEKQYEEEHGEIDDECESNILFSKTFNKNFTVSTIDSLFKYFLNTGRYNIAMLNFMKSVVIIDEVHSYDFKMMGFIKRFLEICQYYKVPVCIMSASIPDKTKKLIGIDKMPVVTDSKLFSQKANYIHKIDDSLDNNLNDIIDKYNKGKNILIVRNNIRDSIETFLSLKKKIGNIVLYNSQFKKMDRVTKESQICNKLDNKEHFILVATQVVEISLDIDFDVMYTDNAPIDSLIQRFGRVNRRKNPDKLGEIFIFKNINEKPYYYKVLELTYETIEEGLFTLAKYNEWLNIVYDKLYSDKKIEDEIQSKFRDGYNMIDKVIEKLHGIEQSQDVYDIRDIEFPKEDFILQKDYDEGNLKYDYTVSLPAYFADPKLGLGHLIDPEFEKTYYRILNFSYDYDVGVKIPLNGKLDLFVGDD</sequence>
<dbReference type="InterPro" id="IPR001650">
    <property type="entry name" value="Helicase_C-like"/>
</dbReference>